<organism evidence="2 3">
    <name type="scientific">Bodo saltans</name>
    <name type="common">Flagellated protozoan</name>
    <dbReference type="NCBI Taxonomy" id="75058"/>
    <lineage>
        <taxon>Eukaryota</taxon>
        <taxon>Discoba</taxon>
        <taxon>Euglenozoa</taxon>
        <taxon>Kinetoplastea</taxon>
        <taxon>Metakinetoplastina</taxon>
        <taxon>Eubodonida</taxon>
        <taxon>Bodonidae</taxon>
        <taxon>Bodo</taxon>
    </lineage>
</organism>
<evidence type="ECO:0000313" key="2">
    <source>
        <dbReference type="EMBL" id="CUI14293.1"/>
    </source>
</evidence>
<name>A0A0S4KL05_BODSA</name>
<feature type="compositionally biased region" description="Polar residues" evidence="1">
    <location>
        <begin position="403"/>
        <end position="421"/>
    </location>
</feature>
<feature type="region of interest" description="Disordered" evidence="1">
    <location>
        <begin position="589"/>
        <end position="615"/>
    </location>
</feature>
<dbReference type="VEuPathDB" id="TriTrypDB:BSAL_83910"/>
<evidence type="ECO:0000313" key="3">
    <source>
        <dbReference type="Proteomes" id="UP000051952"/>
    </source>
</evidence>
<gene>
    <name evidence="2" type="ORF">BSAL_83910</name>
</gene>
<dbReference type="EMBL" id="CYKH01000955">
    <property type="protein sequence ID" value="CUI14293.1"/>
    <property type="molecule type" value="Genomic_DNA"/>
</dbReference>
<keyword evidence="3" id="KW-1185">Reference proteome</keyword>
<dbReference type="Proteomes" id="UP000051952">
    <property type="component" value="Unassembled WGS sequence"/>
</dbReference>
<feature type="region of interest" description="Disordered" evidence="1">
    <location>
        <begin position="403"/>
        <end position="423"/>
    </location>
</feature>
<proteinExistence type="predicted"/>
<protein>
    <submittedName>
        <fullName evidence="2">Uncharacterized protein</fullName>
    </submittedName>
</protein>
<feature type="compositionally biased region" description="Low complexity" evidence="1">
    <location>
        <begin position="1329"/>
        <end position="1359"/>
    </location>
</feature>
<feature type="region of interest" description="Disordered" evidence="1">
    <location>
        <begin position="1328"/>
        <end position="1367"/>
    </location>
</feature>
<reference evidence="3" key="1">
    <citation type="submission" date="2015-09" db="EMBL/GenBank/DDBJ databases">
        <authorList>
            <consortium name="Pathogen Informatics"/>
        </authorList>
    </citation>
    <scope>NUCLEOTIDE SEQUENCE [LARGE SCALE GENOMIC DNA]</scope>
    <source>
        <strain evidence="3">Lake Konstanz</strain>
    </source>
</reference>
<accession>A0A0S4KL05</accession>
<evidence type="ECO:0000256" key="1">
    <source>
        <dbReference type="SAM" id="MobiDB-lite"/>
    </source>
</evidence>
<sequence>MELQKFLTTTLCSAVARVAGHITLTIAAAPPAKVEGSSPITASLLANGGVCVVAVESDHEIYPVLPKITESEILAATANNLDSDDVVGSAEKKKRASIAGIAPTPIYSLSGAVVSTKVPILPIAVGQSSSLLVTFAVPITHIQQDVLHLANLTLAFRQNGASAKSPSELVLPVIHVNTTRVEDISLHSRLRQVSVDAFSGSGHILTTGPNGLFVVKGHEVLCEGDSIRTGSAEDHASLSLITIGGTRLDLGPSTEVRIDKVTKKELVCHLLSGKLVVTTPCDQTVIVKCEGYETAVDGAATVRISFVAEPTVLYEVKTLSGRCVATNLAIAALPATPQPTPQQLPLSLQHSAAAGAGAALPKGSVEVLASRQTTTHHQPDGALSTPWLVEFTKEEVEEILGTDGNQQPQHTAPSSQRNLSGTPGALSLAALSAASPAVSARGDVSPSQVSPSLAGRLSPALSDLSVLQAAPPRAAVKLPASRGATAASKSHAALRASMVVDTIKCRFEVIRMLDVMQRKYSLRLAKFSAPQTSVVRRARTFLIGAELSFVRNRLANSVAYICSTNNALDSWRGAFEAYTHFVRLTTEDDDSTARTADGDDQRTGTPSSSGGGAGGANEKLCWWHVDDIAQMKRAIATERPLSISMPNLFETTDILEQRALVIKDKDDRRDAAKLLRLEEQLLTRQSEENRREFALIRLFQLFQWNGFETVWVKDVLSVLTTVPRAKLFLSISSRAISILEAVGVLKSLTDEQFATALGVACKDLTPAEFTAFMDLLSRRAVAVQDDVEASVESRAFYSFAQALGIGSRGPLCQVESLLELIQRNLSRRTTWTSTANVDSTSEEALQRRWDRFLDALSSTLQKLQFEVVQTPLRRKSTASMLKRSGSLLNTSNLPSTPTDTVGGGAADVMLSIIPEEEEDENGDDNNNAGGGTNKLLNKHYTELSLLTFLPAIKAFFASVPLYSDMTAQLQVLTDAADGALNKNRSFNAMIEHEEKLKQKSHLLEWERRHLFDGVSARDIVNALSMEEMPAQVHTSLDTLVAPICILTNLIPAPKVVMPNLFEGFHAGGAATANPASSTLASSTASLTEQSSTAARLIFGGGKSQKSADQIACAGAWGLLKKSISANVSGFKDKLTQFSPLSISHRAILRCAFFFLPNLFEGFHAGGAATSNPASSTLASSTASLTGGEQSSTAARLIFGGAKSQKSADQIACAGAWGLLKKSISANVSGFKDKLTQFSPLSISHRAILRCAQYLEHDDLNPQMLSPISPLLAALAKWILLFLRLTFLQHAYDAVELTVPARLLGYQQTKALNVSTEPSPTLHVVAAAVRPTSGGRRSPPRATSPSSPGATSPRSPTTASIGASGSLRPTSAAKSRVWAQACAAPSREATTTLTAMGLLGTRFAVEAPRAPTFGQKLSARPCTAGTLRQGFAEPGPLPAAFFFPCSYVWAKAIRPSKHRRHLASRVCGAWATSRLCGAPVPHPAVVSTSPTKSRRAKRSRLPPIKHCSTCAT</sequence>